<organism evidence="2 3">
    <name type="scientific">Blautia wexlerae</name>
    <dbReference type="NCBI Taxonomy" id="418240"/>
    <lineage>
        <taxon>Bacteria</taxon>
        <taxon>Bacillati</taxon>
        <taxon>Bacillota</taxon>
        <taxon>Clostridia</taxon>
        <taxon>Lachnospirales</taxon>
        <taxon>Lachnospiraceae</taxon>
        <taxon>Blautia</taxon>
    </lineage>
</organism>
<protein>
    <submittedName>
        <fullName evidence="2">SIS domain-containing protein</fullName>
    </submittedName>
</protein>
<evidence type="ECO:0000259" key="1">
    <source>
        <dbReference type="PROSITE" id="PS51464"/>
    </source>
</evidence>
<dbReference type="Pfam" id="PF01380">
    <property type="entry name" value="SIS"/>
    <property type="match status" value="1"/>
</dbReference>
<dbReference type="RefSeq" id="WP_173743073.1">
    <property type="nucleotide sequence ID" value="NZ_JAAIPF010000011.1"/>
</dbReference>
<dbReference type="PANTHER" id="PTHR10937">
    <property type="entry name" value="GLUCOSAMINE--FRUCTOSE-6-PHOSPHATE AMINOTRANSFERASE, ISOMERIZING"/>
    <property type="match status" value="1"/>
</dbReference>
<keyword evidence="3" id="KW-1185">Reference proteome</keyword>
<dbReference type="SUPFAM" id="SSF53697">
    <property type="entry name" value="SIS domain"/>
    <property type="match status" value="1"/>
</dbReference>
<dbReference type="InterPro" id="IPR024713">
    <property type="entry name" value="Fructosamine_deglycase_FrlB"/>
</dbReference>
<dbReference type="Proteomes" id="UP000822152">
    <property type="component" value="Unassembled WGS sequence"/>
</dbReference>
<dbReference type="PROSITE" id="PS51464">
    <property type="entry name" value="SIS"/>
    <property type="match status" value="1"/>
</dbReference>
<dbReference type="Gene3D" id="3.40.50.10490">
    <property type="entry name" value="Glucose-6-phosphate isomerase like protein, domain 1"/>
    <property type="match status" value="2"/>
</dbReference>
<feature type="domain" description="SIS" evidence="1">
    <location>
        <begin position="26"/>
        <end position="164"/>
    </location>
</feature>
<dbReference type="InterPro" id="IPR001347">
    <property type="entry name" value="SIS_dom"/>
</dbReference>
<comment type="caution">
    <text evidence="2">The sequence shown here is derived from an EMBL/GenBank/DDBJ whole genome shotgun (WGS) entry which is preliminary data.</text>
</comment>
<dbReference type="PANTHER" id="PTHR10937:SF14">
    <property type="entry name" value="FRUCTOSELYSINE 6-PHOSPHATE DEGLYCASE"/>
    <property type="match status" value="1"/>
</dbReference>
<name>A0ABX2GNS6_9FIRM</name>
<dbReference type="EMBL" id="JAAIPF010000011">
    <property type="protein sequence ID" value="NSF73437.1"/>
    <property type="molecule type" value="Genomic_DNA"/>
</dbReference>
<dbReference type="InterPro" id="IPR046348">
    <property type="entry name" value="SIS_dom_sf"/>
</dbReference>
<evidence type="ECO:0000313" key="3">
    <source>
        <dbReference type="Proteomes" id="UP000822152"/>
    </source>
</evidence>
<reference evidence="2 3" key="1">
    <citation type="journal article" date="2020" name="Cell Host Microbe">
        <title>Functional and Genomic Variation between Human-Derived Isolates of Lachnospiraceae Reveals Inter- and Intra-Species Diversity.</title>
        <authorList>
            <person name="Sorbara M.T."/>
            <person name="Littmann E.R."/>
            <person name="Fontana E."/>
            <person name="Moody T.U."/>
            <person name="Kohout C.E."/>
            <person name="Gjonbalaj M."/>
            <person name="Eaton V."/>
            <person name="Seok R."/>
            <person name="Leiner I.M."/>
            <person name="Pamer E.G."/>
        </authorList>
    </citation>
    <scope>NUCLEOTIDE SEQUENCE [LARGE SCALE GENOMIC DNA]</scope>
    <source>
        <strain evidence="2 3">MSK.20.11</strain>
    </source>
</reference>
<sequence>MLKFNEDAIKKDVEETLALRKDVEAAVKKICEKGYDNIFLVGIGGTYAVAEELMSYLKGHSKIEIYLENAADLTAEGNTKLGEKSVMVITSATGNTPEMTDAVRYGKEKGATIFGFVDEKDSPLAKETEILFSCKGGAYLKLLVTMLAFMKEKGEFELYDLFYQQAESLGDALINVQKEADKKTEEFAEKHGEDSMHYVVGGGMLKGAAYSYAMCYMEEMLWMRTKSISCADFFHGTLEVIEKDTNVTIFKGEDRGRAQAERVERFLPRICDNITVFDTKEYHTPGIDDTFREILTPMIMAAIYARINVHLENVRKHPMEIRRYYHKLDY</sequence>
<evidence type="ECO:0000313" key="2">
    <source>
        <dbReference type="EMBL" id="NSF73437.1"/>
    </source>
</evidence>
<dbReference type="PIRSF" id="PIRSF009290">
    <property type="entry name" value="FrlB"/>
    <property type="match status" value="1"/>
</dbReference>
<accession>A0ABX2GNS6</accession>
<proteinExistence type="predicted"/>
<gene>
    <name evidence="2" type="ORF">G4952_06280</name>
</gene>